<dbReference type="AlphaFoldDB" id="A0A0N4UTC0"/>
<gene>
    <name evidence="2" type="ORF">EVEC_LOCUS335</name>
</gene>
<evidence type="ECO:0000313" key="2">
    <source>
        <dbReference type="EMBL" id="VDD85192.1"/>
    </source>
</evidence>
<protein>
    <submittedName>
        <fullName evidence="4">40S ribosomal protein S30</fullName>
    </submittedName>
</protein>
<dbReference type="EMBL" id="UXUI01000335">
    <property type="protein sequence ID" value="VDD85192.1"/>
    <property type="molecule type" value="Genomic_DNA"/>
</dbReference>
<feature type="region of interest" description="Disordered" evidence="1">
    <location>
        <begin position="1"/>
        <end position="25"/>
    </location>
</feature>
<accession>A0A0N4UTC0</accession>
<sequence length="94" mass="10973">MTQPQKQVNQLRQRPLKQTPPHLEVPIRKQALLENLQLLSLAHPDTQQREARRAKQSQVPKVPGHEKQRKVHQEKRKNMRAKRFGKCGDNTAKS</sequence>
<evidence type="ECO:0000313" key="4">
    <source>
        <dbReference type="WBParaSite" id="EVEC_0000048801-mRNA-1"/>
    </source>
</evidence>
<reference evidence="4" key="1">
    <citation type="submission" date="2017-02" db="UniProtKB">
        <authorList>
            <consortium name="WormBaseParasite"/>
        </authorList>
    </citation>
    <scope>IDENTIFICATION</scope>
</reference>
<keyword evidence="3" id="KW-1185">Reference proteome</keyword>
<feature type="compositionally biased region" description="Basic residues" evidence="1">
    <location>
        <begin position="67"/>
        <end position="85"/>
    </location>
</feature>
<proteinExistence type="predicted"/>
<evidence type="ECO:0000256" key="1">
    <source>
        <dbReference type="SAM" id="MobiDB-lite"/>
    </source>
</evidence>
<name>A0A0N4UTC0_ENTVE</name>
<feature type="compositionally biased region" description="Polar residues" evidence="1">
    <location>
        <begin position="1"/>
        <end position="12"/>
    </location>
</feature>
<dbReference type="WBParaSite" id="EVEC_0000048801-mRNA-1">
    <property type="protein sequence ID" value="EVEC_0000048801-mRNA-1"/>
    <property type="gene ID" value="EVEC_0000048801"/>
</dbReference>
<evidence type="ECO:0000313" key="3">
    <source>
        <dbReference type="Proteomes" id="UP000274131"/>
    </source>
</evidence>
<organism evidence="4">
    <name type="scientific">Enterobius vermicularis</name>
    <name type="common">Human pinworm</name>
    <dbReference type="NCBI Taxonomy" id="51028"/>
    <lineage>
        <taxon>Eukaryota</taxon>
        <taxon>Metazoa</taxon>
        <taxon>Ecdysozoa</taxon>
        <taxon>Nematoda</taxon>
        <taxon>Chromadorea</taxon>
        <taxon>Rhabditida</taxon>
        <taxon>Spirurina</taxon>
        <taxon>Oxyuridomorpha</taxon>
        <taxon>Oxyuroidea</taxon>
        <taxon>Oxyuridae</taxon>
        <taxon>Enterobius</taxon>
    </lineage>
</organism>
<feature type="region of interest" description="Disordered" evidence="1">
    <location>
        <begin position="43"/>
        <end position="94"/>
    </location>
</feature>
<reference evidence="2 3" key="2">
    <citation type="submission" date="2018-10" db="EMBL/GenBank/DDBJ databases">
        <authorList>
            <consortium name="Pathogen Informatics"/>
        </authorList>
    </citation>
    <scope>NUCLEOTIDE SEQUENCE [LARGE SCALE GENOMIC DNA]</scope>
</reference>
<dbReference type="Proteomes" id="UP000274131">
    <property type="component" value="Unassembled WGS sequence"/>
</dbReference>